<comment type="caution">
    <text evidence="1">The sequence shown here is derived from an EMBL/GenBank/DDBJ whole genome shotgun (WGS) entry which is preliminary data.</text>
</comment>
<sequence length="94" mass="10418">MSGFRLLCVALKHMEMFGLVNFANAWLCNIFLRRLAFKAVAPRSSAAVECGQWSTRHGSMPQVDHVGLVSVCTLKSSPVSSKHLKKFRVNCHAT</sequence>
<name>A0A5M9JD60_MONFR</name>
<dbReference type="Proteomes" id="UP000322873">
    <property type="component" value="Unassembled WGS sequence"/>
</dbReference>
<evidence type="ECO:0000313" key="2">
    <source>
        <dbReference type="Proteomes" id="UP000322873"/>
    </source>
</evidence>
<organism evidence="1 2">
    <name type="scientific">Monilinia fructicola</name>
    <name type="common">Brown rot fungus</name>
    <name type="synonym">Ciboria fructicola</name>
    <dbReference type="NCBI Taxonomy" id="38448"/>
    <lineage>
        <taxon>Eukaryota</taxon>
        <taxon>Fungi</taxon>
        <taxon>Dikarya</taxon>
        <taxon>Ascomycota</taxon>
        <taxon>Pezizomycotina</taxon>
        <taxon>Leotiomycetes</taxon>
        <taxon>Helotiales</taxon>
        <taxon>Sclerotiniaceae</taxon>
        <taxon>Monilinia</taxon>
    </lineage>
</organism>
<gene>
    <name evidence="1" type="ORF">EYC84_008896</name>
</gene>
<reference evidence="1 2" key="1">
    <citation type="submission" date="2019-06" db="EMBL/GenBank/DDBJ databases">
        <title>Genome Sequence of the Brown Rot Fungal Pathogen Monilinia fructicola.</title>
        <authorList>
            <person name="De Miccolis Angelini R.M."/>
            <person name="Landi L."/>
            <person name="Abate D."/>
            <person name="Pollastro S."/>
            <person name="Romanazzi G."/>
            <person name="Faretra F."/>
        </authorList>
    </citation>
    <scope>NUCLEOTIDE SEQUENCE [LARGE SCALE GENOMIC DNA]</scope>
    <source>
        <strain evidence="1 2">Mfrc123</strain>
    </source>
</reference>
<dbReference type="EMBL" id="VICG01000012">
    <property type="protein sequence ID" value="KAA8566303.1"/>
    <property type="molecule type" value="Genomic_DNA"/>
</dbReference>
<dbReference type="AlphaFoldDB" id="A0A5M9JD60"/>
<keyword evidence="2" id="KW-1185">Reference proteome</keyword>
<accession>A0A5M9JD60</accession>
<protein>
    <submittedName>
        <fullName evidence="1">Uncharacterized protein</fullName>
    </submittedName>
</protein>
<proteinExistence type="predicted"/>
<evidence type="ECO:0000313" key="1">
    <source>
        <dbReference type="EMBL" id="KAA8566303.1"/>
    </source>
</evidence>